<accession>A0A2T1NEX9</accession>
<dbReference type="RefSeq" id="WP_106678390.1">
    <property type="nucleotide sequence ID" value="NZ_JACHWV010000007.1"/>
</dbReference>
<proteinExistence type="predicted"/>
<feature type="transmembrane region" description="Helical" evidence="1">
    <location>
        <begin position="42"/>
        <end position="66"/>
    </location>
</feature>
<sequence>MEDLNNYMLPCMNKQVLGFECPGCGIQRSVTLVSQGKLVDGFLMYPAIYTLSLLGVVILISVFYKFKYSTKIISILAIISIVLILTNFIYNLINHT</sequence>
<evidence type="ECO:0008006" key="4">
    <source>
        <dbReference type="Google" id="ProtNLM"/>
    </source>
</evidence>
<comment type="caution">
    <text evidence="2">The sequence shown here is derived from an EMBL/GenBank/DDBJ whole genome shotgun (WGS) entry which is preliminary data.</text>
</comment>
<keyword evidence="1" id="KW-0472">Membrane</keyword>
<dbReference type="OrthoDB" id="9815897at2"/>
<organism evidence="2 3">
    <name type="scientific">Mesoflavibacter zeaxanthinifaciens subsp. sabulilitoris</name>
    <dbReference type="NCBI Taxonomy" id="1520893"/>
    <lineage>
        <taxon>Bacteria</taxon>
        <taxon>Pseudomonadati</taxon>
        <taxon>Bacteroidota</taxon>
        <taxon>Flavobacteriia</taxon>
        <taxon>Flavobacteriales</taxon>
        <taxon>Flavobacteriaceae</taxon>
        <taxon>Mesoflavibacter</taxon>
    </lineage>
</organism>
<keyword evidence="1" id="KW-0812">Transmembrane</keyword>
<keyword evidence="1" id="KW-1133">Transmembrane helix</keyword>
<evidence type="ECO:0000256" key="1">
    <source>
        <dbReference type="SAM" id="Phobius"/>
    </source>
</evidence>
<reference evidence="2 3" key="1">
    <citation type="submission" date="2018-03" db="EMBL/GenBank/DDBJ databases">
        <title>Mesoflavibacter sp. HG37 and Mesoflavibacter sp. HG96 sp.nov., two marine bacteria isolated from seawater of Western Pacific Ocean.</title>
        <authorList>
            <person name="Cheng H."/>
            <person name="Wu Y.-H."/>
            <person name="Guo L.-L."/>
            <person name="Xu X.-W."/>
        </authorList>
    </citation>
    <scope>NUCLEOTIDE SEQUENCE [LARGE SCALE GENOMIC DNA]</scope>
    <source>
        <strain evidence="2 3">KCTC 42117</strain>
    </source>
</reference>
<evidence type="ECO:0000313" key="2">
    <source>
        <dbReference type="EMBL" id="PSG90993.1"/>
    </source>
</evidence>
<dbReference type="Proteomes" id="UP000238430">
    <property type="component" value="Unassembled WGS sequence"/>
</dbReference>
<dbReference type="InterPro" id="IPR021215">
    <property type="entry name" value="DUF2752"/>
</dbReference>
<dbReference type="AlphaFoldDB" id="A0A2T1NEX9"/>
<name>A0A2T1NEX9_9FLAO</name>
<evidence type="ECO:0000313" key="3">
    <source>
        <dbReference type="Proteomes" id="UP000238430"/>
    </source>
</evidence>
<feature type="transmembrane region" description="Helical" evidence="1">
    <location>
        <begin position="73"/>
        <end position="93"/>
    </location>
</feature>
<gene>
    <name evidence="2" type="ORF">C7H61_06980</name>
</gene>
<dbReference type="Pfam" id="PF10825">
    <property type="entry name" value="DUF2752"/>
    <property type="match status" value="1"/>
</dbReference>
<dbReference type="EMBL" id="PXOT01000022">
    <property type="protein sequence ID" value="PSG90993.1"/>
    <property type="molecule type" value="Genomic_DNA"/>
</dbReference>
<keyword evidence="3" id="KW-1185">Reference proteome</keyword>
<protein>
    <recommendedName>
        <fullName evidence="4">DUF2752 domain-containing protein</fullName>
    </recommendedName>
</protein>